<evidence type="ECO:0000313" key="2">
    <source>
        <dbReference type="Proteomes" id="UP000095192"/>
    </source>
</evidence>
<evidence type="ECO:0000313" key="1">
    <source>
        <dbReference type="EMBL" id="OEH73749.1"/>
    </source>
</evidence>
<dbReference type="Proteomes" id="UP000095192">
    <property type="component" value="Unassembled WGS sequence"/>
</dbReference>
<protein>
    <submittedName>
        <fullName evidence="1">Uncharacterized protein</fullName>
    </submittedName>
</protein>
<dbReference type="EMBL" id="JROU02002249">
    <property type="protein sequence ID" value="OEH73749.1"/>
    <property type="molecule type" value="Genomic_DNA"/>
</dbReference>
<dbReference type="VEuPathDB" id="ToxoDB:cyc_03991"/>
<dbReference type="AlphaFoldDB" id="A0A1D3CRC7"/>
<name>A0A1D3CRC7_9EIME</name>
<sequence>MDRETSHRHVAASACPSCVGCEPPLLLQLSEEIAAEWRSAGDEHSAHHGLLMQLQQQLLQVRTVGCFLQCVFIRSRQ</sequence>
<keyword evidence="2" id="KW-1185">Reference proteome</keyword>
<proteinExistence type="predicted"/>
<comment type="caution">
    <text evidence="1">The sequence shown here is derived from an EMBL/GenBank/DDBJ whole genome shotgun (WGS) entry which is preliminary data.</text>
</comment>
<accession>A0A1D3CRC7</accession>
<gene>
    <name evidence="1" type="ORF">cyc_03991</name>
</gene>
<reference evidence="1 2" key="1">
    <citation type="journal article" date="2016" name="BMC Genomics">
        <title>Comparative genomics reveals Cyclospora cayetanensis possesses coccidia-like metabolism and invasion components but unique surface antigens.</title>
        <authorList>
            <person name="Liu S."/>
            <person name="Wang L."/>
            <person name="Zheng H."/>
            <person name="Xu Z."/>
            <person name="Roellig D.M."/>
            <person name="Li N."/>
            <person name="Frace M.A."/>
            <person name="Tang K."/>
            <person name="Arrowood M.J."/>
            <person name="Moss D.M."/>
            <person name="Zhang L."/>
            <person name="Feng Y."/>
            <person name="Xiao L."/>
        </authorList>
    </citation>
    <scope>NUCLEOTIDE SEQUENCE [LARGE SCALE GENOMIC DNA]</scope>
    <source>
        <strain evidence="1 2">CHN_HEN01</strain>
    </source>
</reference>
<dbReference type="InParanoid" id="A0A1D3CRC7"/>
<organism evidence="1 2">
    <name type="scientific">Cyclospora cayetanensis</name>
    <dbReference type="NCBI Taxonomy" id="88456"/>
    <lineage>
        <taxon>Eukaryota</taxon>
        <taxon>Sar</taxon>
        <taxon>Alveolata</taxon>
        <taxon>Apicomplexa</taxon>
        <taxon>Conoidasida</taxon>
        <taxon>Coccidia</taxon>
        <taxon>Eucoccidiorida</taxon>
        <taxon>Eimeriorina</taxon>
        <taxon>Eimeriidae</taxon>
        <taxon>Cyclospora</taxon>
    </lineage>
</organism>